<dbReference type="STRING" id="215243.A0A0D2DBF1"/>
<dbReference type="PANTHER" id="PTHR11909">
    <property type="entry name" value="CASEIN KINASE-RELATED"/>
    <property type="match status" value="1"/>
</dbReference>
<dbReference type="PROSITE" id="PS00107">
    <property type="entry name" value="PROTEIN_KINASE_ATP"/>
    <property type="match status" value="1"/>
</dbReference>
<dbReference type="PROSITE" id="PS00108">
    <property type="entry name" value="PROTEIN_KINASE_ST"/>
    <property type="match status" value="1"/>
</dbReference>
<protein>
    <recommendedName>
        <fullName evidence="1">non-specific serine/threonine protein kinase</fullName>
        <ecNumber evidence="1">2.7.11.1</ecNumber>
    </recommendedName>
</protein>
<keyword evidence="9" id="KW-1185">Reference proteome</keyword>
<dbReference type="SUPFAM" id="SSF56112">
    <property type="entry name" value="Protein kinase-like (PK-like)"/>
    <property type="match status" value="1"/>
</dbReference>
<dbReference type="GO" id="GO:0004674">
    <property type="term" value="F:protein serine/threonine kinase activity"/>
    <property type="evidence" value="ECO:0007669"/>
    <property type="project" value="UniProtKB-KW"/>
</dbReference>
<dbReference type="InterPro" id="IPR050235">
    <property type="entry name" value="CK1_Ser-Thr_kinase"/>
</dbReference>
<feature type="region of interest" description="Disordered" evidence="6">
    <location>
        <begin position="309"/>
        <end position="350"/>
    </location>
</feature>
<keyword evidence="2 4" id="KW-0547">Nucleotide-binding</keyword>
<evidence type="ECO:0000313" key="8">
    <source>
        <dbReference type="EMBL" id="KIW39815.1"/>
    </source>
</evidence>
<evidence type="ECO:0000256" key="5">
    <source>
        <dbReference type="RuleBase" id="RU000304"/>
    </source>
</evidence>
<evidence type="ECO:0000256" key="3">
    <source>
        <dbReference type="ARBA" id="ARBA00022840"/>
    </source>
</evidence>
<evidence type="ECO:0000256" key="6">
    <source>
        <dbReference type="SAM" id="MobiDB-lite"/>
    </source>
</evidence>
<dbReference type="AlphaFoldDB" id="A0A0D2DBF1"/>
<dbReference type="GeneID" id="27360473"/>
<dbReference type="InterPro" id="IPR008271">
    <property type="entry name" value="Ser/Thr_kinase_AS"/>
</dbReference>
<dbReference type="Proteomes" id="UP000053342">
    <property type="component" value="Unassembled WGS sequence"/>
</dbReference>
<keyword evidence="3 4" id="KW-0067">ATP-binding</keyword>
<keyword evidence="5" id="KW-0418">Kinase</keyword>
<dbReference type="SMART" id="SM00220">
    <property type="entry name" value="S_TKc"/>
    <property type="match status" value="1"/>
</dbReference>
<feature type="domain" description="Protein kinase" evidence="7">
    <location>
        <begin position="18"/>
        <end position="284"/>
    </location>
</feature>
<reference evidence="8 9" key="1">
    <citation type="submission" date="2015-01" db="EMBL/GenBank/DDBJ databases">
        <title>The Genome Sequence of Exophiala oligosperma CBS72588.</title>
        <authorList>
            <consortium name="The Broad Institute Genomics Platform"/>
            <person name="Cuomo C."/>
            <person name="de Hoog S."/>
            <person name="Gorbushina A."/>
            <person name="Stielow B."/>
            <person name="Teixiera M."/>
            <person name="Abouelleil A."/>
            <person name="Chapman S.B."/>
            <person name="Priest M."/>
            <person name="Young S.K."/>
            <person name="Wortman J."/>
            <person name="Nusbaum C."/>
            <person name="Birren B."/>
        </authorList>
    </citation>
    <scope>NUCLEOTIDE SEQUENCE [LARGE SCALE GENOMIC DNA]</scope>
    <source>
        <strain evidence="8 9">CBS 72588</strain>
    </source>
</reference>
<dbReference type="CDD" id="cd14016">
    <property type="entry name" value="STKc_CK1"/>
    <property type="match status" value="1"/>
</dbReference>
<dbReference type="VEuPathDB" id="FungiDB:PV06_08399"/>
<dbReference type="EC" id="2.7.11.1" evidence="1"/>
<proteinExistence type="inferred from homology"/>
<sequence>MDDPFIRHFLEIRLGGRYQICQRIGSGSFGKVYIGHDVSTDDVVAIKLEHSSISPSHLRQEIDIYEELIGQPGIPRMFWHGYHCDFQALVFELLGPNLEDLLRYCDDKFSLKTTLMLMDQLLHRIESLHVAGYLHRDIKPENFLLGTGKQGNIVYMTDFGLATYRRDSHRVLSHKPATSPQISLVGTCRYASINGHLNVAPSRRDDLESLGYMALYFLLGSLPWQGLKAPSQQEKYGLVFERKKTINVAELCHGLPSEFATYMSYIRGMSDQGQPDYKYLRSLFGRLFRSKGFEYDNVFDWTIREFEKQSKKGQQRPVPCSDIGEQKMQRAPAGRRDRKKRRRRADAKES</sequence>
<dbReference type="InterPro" id="IPR000719">
    <property type="entry name" value="Prot_kinase_dom"/>
</dbReference>
<dbReference type="HOGENOM" id="CLU_019279_2_7_1"/>
<keyword evidence="5" id="KW-0808">Transferase</keyword>
<evidence type="ECO:0000256" key="2">
    <source>
        <dbReference type="ARBA" id="ARBA00022741"/>
    </source>
</evidence>
<feature type="binding site" evidence="4">
    <location>
        <position position="47"/>
    </location>
    <ligand>
        <name>ATP</name>
        <dbReference type="ChEBI" id="CHEBI:30616"/>
    </ligand>
</feature>
<evidence type="ECO:0000259" key="7">
    <source>
        <dbReference type="PROSITE" id="PS50011"/>
    </source>
</evidence>
<keyword evidence="5" id="KW-0723">Serine/threonine-protein kinase</keyword>
<dbReference type="PROSITE" id="PS50011">
    <property type="entry name" value="PROTEIN_KINASE_DOM"/>
    <property type="match status" value="1"/>
</dbReference>
<dbReference type="InterPro" id="IPR011009">
    <property type="entry name" value="Kinase-like_dom_sf"/>
</dbReference>
<evidence type="ECO:0000313" key="9">
    <source>
        <dbReference type="Proteomes" id="UP000053342"/>
    </source>
</evidence>
<gene>
    <name evidence="8" type="ORF">PV06_08399</name>
</gene>
<comment type="similarity">
    <text evidence="5">Belongs to the protein kinase superfamily.</text>
</comment>
<evidence type="ECO:0000256" key="1">
    <source>
        <dbReference type="ARBA" id="ARBA00012513"/>
    </source>
</evidence>
<name>A0A0D2DBF1_9EURO</name>
<dbReference type="OrthoDB" id="5800476at2759"/>
<dbReference type="EMBL" id="KN847339">
    <property type="protein sequence ID" value="KIW39815.1"/>
    <property type="molecule type" value="Genomic_DNA"/>
</dbReference>
<dbReference type="GO" id="GO:0005524">
    <property type="term" value="F:ATP binding"/>
    <property type="evidence" value="ECO:0007669"/>
    <property type="project" value="UniProtKB-UniRule"/>
</dbReference>
<accession>A0A0D2DBF1</accession>
<feature type="compositionally biased region" description="Basic residues" evidence="6">
    <location>
        <begin position="336"/>
        <end position="350"/>
    </location>
</feature>
<dbReference type="Pfam" id="PF00069">
    <property type="entry name" value="Pkinase"/>
    <property type="match status" value="1"/>
</dbReference>
<dbReference type="InterPro" id="IPR017441">
    <property type="entry name" value="Protein_kinase_ATP_BS"/>
</dbReference>
<dbReference type="RefSeq" id="XP_016260031.1">
    <property type="nucleotide sequence ID" value="XM_016409723.1"/>
</dbReference>
<organism evidence="8 9">
    <name type="scientific">Exophiala oligosperma</name>
    <dbReference type="NCBI Taxonomy" id="215243"/>
    <lineage>
        <taxon>Eukaryota</taxon>
        <taxon>Fungi</taxon>
        <taxon>Dikarya</taxon>
        <taxon>Ascomycota</taxon>
        <taxon>Pezizomycotina</taxon>
        <taxon>Eurotiomycetes</taxon>
        <taxon>Chaetothyriomycetidae</taxon>
        <taxon>Chaetothyriales</taxon>
        <taxon>Herpotrichiellaceae</taxon>
        <taxon>Exophiala</taxon>
    </lineage>
</organism>
<dbReference type="Gene3D" id="1.10.510.10">
    <property type="entry name" value="Transferase(Phosphotransferase) domain 1"/>
    <property type="match status" value="1"/>
</dbReference>
<evidence type="ECO:0000256" key="4">
    <source>
        <dbReference type="PROSITE-ProRule" id="PRU10141"/>
    </source>
</evidence>